<feature type="region of interest" description="Disordered" evidence="1">
    <location>
        <begin position="267"/>
        <end position="302"/>
    </location>
</feature>
<name>Q9ZVH9_ARATH</name>
<feature type="compositionally biased region" description="Basic residues" evidence="1">
    <location>
        <begin position="277"/>
        <end position="290"/>
    </location>
</feature>
<dbReference type="PANTHER" id="PTHR36740:SF1">
    <property type="entry name" value="PRC-BARREL DOMAIN-CONTAINING PROTEIN"/>
    <property type="match status" value="1"/>
</dbReference>
<dbReference type="AlphaFoldDB" id="Q9ZVH9"/>
<dbReference type="PhylomeDB" id="Q9ZVH9"/>
<dbReference type="PANTHER" id="PTHR36740">
    <property type="entry name" value="PRC DOMAIN-CONTAINING PROTEIN"/>
    <property type="match status" value="1"/>
</dbReference>
<organism evidence="2">
    <name type="scientific">Arabidopsis thaliana</name>
    <name type="common">Mouse-ear cress</name>
    <dbReference type="NCBI Taxonomy" id="3702"/>
    <lineage>
        <taxon>Eukaryota</taxon>
        <taxon>Viridiplantae</taxon>
        <taxon>Streptophyta</taxon>
        <taxon>Embryophyta</taxon>
        <taxon>Tracheophyta</taxon>
        <taxon>Spermatophyta</taxon>
        <taxon>Magnoliopsida</taxon>
        <taxon>eudicotyledons</taxon>
        <taxon>Gunneridae</taxon>
        <taxon>Pentapetalae</taxon>
        <taxon>rosids</taxon>
        <taxon>malvids</taxon>
        <taxon>Brassicales</taxon>
        <taxon>Brassicaceae</taxon>
        <taxon>Camelineae</taxon>
        <taxon>Arabidopsis</taxon>
    </lineage>
</organism>
<reference key="1">
    <citation type="journal article" date="1999" name="Nature">
        <title>Sequence and analysis of chromosome 2 of the plant Arabidopsis thaliana.</title>
        <authorList>
            <person name="Lin X."/>
            <person name="Kaul S."/>
            <person name="Rounsley S."/>
            <person name="Shea T.P."/>
            <person name="Benito M.I."/>
            <person name="Town C.D."/>
            <person name="Fujii C.Y."/>
            <person name="Mason T."/>
            <person name="Bowman C.L."/>
            <person name="Barnstead M."/>
            <person name="Feldblyum T.V."/>
            <person name="Buell C.R."/>
            <person name="Ketchum K.A."/>
            <person name="Lee J."/>
            <person name="Ronning C.M."/>
            <person name="Koo H.L."/>
            <person name="Moffat K.S."/>
            <person name="Cronin L.A."/>
            <person name="Shen M."/>
            <person name="Pai G."/>
            <person name="Van Aken S."/>
            <person name="Umayam L."/>
            <person name="Tallon L.J."/>
            <person name="Gill J.E."/>
            <person name="Adams M.D."/>
            <person name="Carrera A.J."/>
            <person name="Creasy T.H."/>
            <person name="Goodman H.M."/>
            <person name="Somerville C.R."/>
            <person name="Copenhaver G.P."/>
            <person name="Preuss D."/>
            <person name="Nierman W.C."/>
            <person name="White O."/>
            <person name="Eisen J.A."/>
            <person name="Salzberg S.L."/>
            <person name="Fraser C.M."/>
            <person name="Venter J.C."/>
        </authorList>
    </citation>
    <scope>NUCLEOTIDE SEQUENCE [LARGE SCALE GENOMIC DNA]</scope>
    <source>
        <strain>cv. Columbia</strain>
    </source>
</reference>
<evidence type="ECO:0000313" key="2">
    <source>
        <dbReference type="EMBL" id="AAC67361.1"/>
    </source>
</evidence>
<dbReference type="ExpressionAtlas" id="Q9ZVH9">
    <property type="expression patterns" value="baseline and differential"/>
</dbReference>
<dbReference type="EMBL" id="AC005499">
    <property type="protein sequence ID" value="AAC67361.1"/>
    <property type="molecule type" value="Genomic_DNA"/>
</dbReference>
<accession>Q9ZVH9</accession>
<proteinExistence type="predicted"/>
<evidence type="ECO:0000256" key="1">
    <source>
        <dbReference type="SAM" id="MobiDB-lite"/>
    </source>
</evidence>
<sequence length="302" mass="34287">MCNCSSSFFCSLPVLNARLVKPNSETCRWRLKRIQHSILNCFWIDSKNSPFLGQFSFIEKPRDNFICCLSSSLSNEEDVVHQTVGSDSVELPGESDLVRLVGDNDLSITGSRGFKQSTTRSNLVAKQVVSIQSALSLGFISQLWVDTTSWLVLVVDVKPSLLSGESERFLLTDIVRVLLCLVSATLKVVSFGNVFTYILVYIKISVGYRVVTPGGRNIGKVSTYRLDVEDIIEVLQDIVVVQEDAASRKQRLTKGLWDAQFDSEYPDVEDLESSSDRRRRRRNNRSNRKKRDLDDEEWDIFR</sequence>
<reference evidence="2" key="2">
    <citation type="submission" date="2000-03" db="EMBL/GenBank/DDBJ databases">
        <authorList>
            <person name="Rounsley S.D."/>
            <person name="Lin X."/>
            <person name="Kaul S."/>
            <person name="Shea T.P."/>
            <person name="Fujii C.Y."/>
            <person name="Mason T.M."/>
            <person name="Shen M."/>
            <person name="Ronning C.M."/>
            <person name="Fraser C.M."/>
            <person name="Somerville C.R."/>
            <person name="Venter J.C."/>
        </authorList>
    </citation>
    <scope>NUCLEOTIDE SEQUENCE</scope>
</reference>
<protein>
    <submittedName>
        <fullName evidence="2">Uncharacterized protein At2g38570</fullName>
    </submittedName>
</protein>
<reference evidence="2" key="3">
    <citation type="submission" date="2002-02" db="EMBL/GenBank/DDBJ databases">
        <authorList>
            <person name="Town C.D."/>
            <person name="Kaul S."/>
        </authorList>
    </citation>
    <scope>NUCLEOTIDE SEQUENCE</scope>
</reference>
<dbReference type="PIR" id="F84806">
    <property type="entry name" value="F84806"/>
</dbReference>